<dbReference type="AlphaFoldDB" id="A0AAJ0EFB8"/>
<feature type="region of interest" description="Disordered" evidence="2">
    <location>
        <begin position="333"/>
        <end position="354"/>
    </location>
</feature>
<feature type="compositionally biased region" description="Polar residues" evidence="2">
    <location>
        <begin position="338"/>
        <end position="347"/>
    </location>
</feature>
<sequence length="511" mass="58258">MSKPRRPTENDFDMPTSDLDDFDFDAPEVIAVREDEGQSPEVIQQCFQLRVRYASVGFVSFRLLPVPNSMTTKTTAWLQIRANCIESLDKMLYDKANTDSPSPPYLEAVRRRLNGMQSVTRLQFQLHRDGHIDLVTPVDSDAEDILGEPVSKTGAPLMSLATASRFSMYFRHDILRRKTFLKYKRAIRDFPHLTENEKNAYECMVDVRRLYHGAGGQVHRPHGHRDSPSTKELRSSPAPATPASCGSTLPFEDVPQDRSLPPPYDECLSEGRSPKIRSDAAPIVAEWSRCNCERDRDCDPQEYGETERRNTALESSQGVLPFGDADIHTKRIQRKRSGTTVCTTTSPKDAPRPDKLQRTLFADLDGPLMRALERQQQQINDLQHIIKESQKRNEELELRCDELEKKCSELEDVQSANVETVENLDIAVDGLQARCDSLEKQMPDVCDEMADLKEKWLEECREELEENERKSSEDSKARQIREGVEAEVNQIRRRVLRALQPTSANEGVKVK</sequence>
<gene>
    <name evidence="3" type="ORF">BDP81DRAFT_423926</name>
</gene>
<dbReference type="RefSeq" id="XP_060446624.1">
    <property type="nucleotide sequence ID" value="XM_060590108.1"/>
</dbReference>
<keyword evidence="1" id="KW-0175">Coiled coil</keyword>
<name>A0AAJ0EFB8_9PEZI</name>
<evidence type="ECO:0000313" key="3">
    <source>
        <dbReference type="EMBL" id="KAK1638017.1"/>
    </source>
</evidence>
<dbReference type="GeneID" id="85474970"/>
<protein>
    <submittedName>
        <fullName evidence="3">Uncharacterized protein</fullName>
    </submittedName>
</protein>
<proteinExistence type="predicted"/>
<evidence type="ECO:0000256" key="2">
    <source>
        <dbReference type="SAM" id="MobiDB-lite"/>
    </source>
</evidence>
<evidence type="ECO:0000313" key="4">
    <source>
        <dbReference type="Proteomes" id="UP001243989"/>
    </source>
</evidence>
<dbReference type="Proteomes" id="UP001243989">
    <property type="component" value="Unassembled WGS sequence"/>
</dbReference>
<feature type="coiled-coil region" evidence="1">
    <location>
        <begin position="372"/>
        <end position="477"/>
    </location>
</feature>
<feature type="region of interest" description="Disordered" evidence="2">
    <location>
        <begin position="215"/>
        <end position="275"/>
    </location>
</feature>
<organism evidence="3 4">
    <name type="scientific">Colletotrichum phormii</name>
    <dbReference type="NCBI Taxonomy" id="359342"/>
    <lineage>
        <taxon>Eukaryota</taxon>
        <taxon>Fungi</taxon>
        <taxon>Dikarya</taxon>
        <taxon>Ascomycota</taxon>
        <taxon>Pezizomycotina</taxon>
        <taxon>Sordariomycetes</taxon>
        <taxon>Hypocreomycetidae</taxon>
        <taxon>Glomerellales</taxon>
        <taxon>Glomerellaceae</taxon>
        <taxon>Colletotrichum</taxon>
        <taxon>Colletotrichum acutatum species complex</taxon>
    </lineage>
</organism>
<comment type="caution">
    <text evidence="3">The sequence shown here is derived from an EMBL/GenBank/DDBJ whole genome shotgun (WGS) entry which is preliminary data.</text>
</comment>
<reference evidence="3" key="1">
    <citation type="submission" date="2021-06" db="EMBL/GenBank/DDBJ databases">
        <title>Comparative genomics, transcriptomics and evolutionary studies reveal genomic signatures of adaptation to plant cell wall in hemibiotrophic fungi.</title>
        <authorList>
            <consortium name="DOE Joint Genome Institute"/>
            <person name="Baroncelli R."/>
            <person name="Diaz J.F."/>
            <person name="Benocci T."/>
            <person name="Peng M."/>
            <person name="Battaglia E."/>
            <person name="Haridas S."/>
            <person name="Andreopoulos W."/>
            <person name="Labutti K."/>
            <person name="Pangilinan J."/>
            <person name="Floch G.L."/>
            <person name="Makela M.R."/>
            <person name="Henrissat B."/>
            <person name="Grigoriev I.V."/>
            <person name="Crouch J.A."/>
            <person name="De Vries R.P."/>
            <person name="Sukno S.A."/>
            <person name="Thon M.R."/>
        </authorList>
    </citation>
    <scope>NUCLEOTIDE SEQUENCE</scope>
    <source>
        <strain evidence="3">CBS 102054</strain>
    </source>
</reference>
<dbReference type="EMBL" id="JAHMHQ010000007">
    <property type="protein sequence ID" value="KAK1638017.1"/>
    <property type="molecule type" value="Genomic_DNA"/>
</dbReference>
<evidence type="ECO:0000256" key="1">
    <source>
        <dbReference type="SAM" id="Coils"/>
    </source>
</evidence>
<keyword evidence="4" id="KW-1185">Reference proteome</keyword>
<feature type="compositionally biased region" description="Basic and acidic residues" evidence="2">
    <location>
        <begin position="224"/>
        <end position="234"/>
    </location>
</feature>
<accession>A0AAJ0EFB8</accession>